<accession>A0A0M9WB01</accession>
<dbReference type="STRING" id="229535.A0A0M9WB01"/>
<name>A0A0M9WB01_9EURO</name>
<keyword evidence="2" id="KW-1185">Reference proteome</keyword>
<evidence type="ECO:0000313" key="1">
    <source>
        <dbReference type="EMBL" id="KOS37802.1"/>
    </source>
</evidence>
<dbReference type="OrthoDB" id="4207132at2759"/>
<evidence type="ECO:0000313" key="2">
    <source>
        <dbReference type="Proteomes" id="UP000037696"/>
    </source>
</evidence>
<organism evidence="1 2">
    <name type="scientific">Penicillium nordicum</name>
    <dbReference type="NCBI Taxonomy" id="229535"/>
    <lineage>
        <taxon>Eukaryota</taxon>
        <taxon>Fungi</taxon>
        <taxon>Dikarya</taxon>
        <taxon>Ascomycota</taxon>
        <taxon>Pezizomycotina</taxon>
        <taxon>Eurotiomycetes</taxon>
        <taxon>Eurotiomycetidae</taxon>
        <taxon>Eurotiales</taxon>
        <taxon>Aspergillaceae</taxon>
        <taxon>Penicillium</taxon>
    </lineage>
</organism>
<comment type="caution">
    <text evidence="1">The sequence shown here is derived from an EMBL/GenBank/DDBJ whole genome shotgun (WGS) entry which is preliminary data.</text>
</comment>
<dbReference type="Proteomes" id="UP000037696">
    <property type="component" value="Unassembled WGS sequence"/>
</dbReference>
<proteinExistence type="predicted"/>
<reference evidence="1 2" key="1">
    <citation type="submission" date="2015-08" db="EMBL/GenBank/DDBJ databases">
        <title>Genome sequencing of Penicillium nordicum.</title>
        <authorList>
            <person name="Nguyen H.D."/>
            <person name="Seifert K.A."/>
        </authorList>
    </citation>
    <scope>NUCLEOTIDE SEQUENCE [LARGE SCALE GENOMIC DNA]</scope>
    <source>
        <strain evidence="1 2">DAOMC 185683</strain>
    </source>
</reference>
<protein>
    <submittedName>
        <fullName evidence="1">Uncharacterized protein</fullName>
    </submittedName>
</protein>
<dbReference type="EMBL" id="LHQQ01000293">
    <property type="protein sequence ID" value="KOS37802.1"/>
    <property type="molecule type" value="Genomic_DNA"/>
</dbReference>
<gene>
    <name evidence="1" type="ORF">ACN38_g11387</name>
</gene>
<sequence length="234" mass="27052">MNNISHVFDYYFSAQNLLFGRIFNHYPKLQSPRPLAFYNSFPRVTCRVSHSFECFLYSINQYFFAYTDLDSTRFDIMRIRTLSGFVHFPIDSLPPSHPQHPSNAARMTSSLPWFRKGTDPGTIITLDEPLSSRWEILEKLNEYDGQATVEQNKAYGFHYFASAKFLCCDPQRHATKAFMRVYIQVPHRTTEMDDADIRGQQATSWIPHELASLLDLTKKGSNITPKLLGYKTGT</sequence>
<dbReference type="AlphaFoldDB" id="A0A0M9WB01"/>